<dbReference type="KEGG" id="gph:GEMMAAP_15710"/>
<feature type="region of interest" description="Disordered" evidence="1">
    <location>
        <begin position="133"/>
        <end position="160"/>
    </location>
</feature>
<evidence type="ECO:0000313" key="3">
    <source>
        <dbReference type="Proteomes" id="UP000076404"/>
    </source>
</evidence>
<dbReference type="SMART" id="SM00567">
    <property type="entry name" value="EZ_HEAT"/>
    <property type="match status" value="4"/>
</dbReference>
<organism evidence="2 3">
    <name type="scientific">Gemmatimonas phototrophica</name>
    <dbReference type="NCBI Taxonomy" id="1379270"/>
    <lineage>
        <taxon>Bacteria</taxon>
        <taxon>Pseudomonadati</taxon>
        <taxon>Gemmatimonadota</taxon>
        <taxon>Gemmatimonadia</taxon>
        <taxon>Gemmatimonadales</taxon>
        <taxon>Gemmatimonadaceae</taxon>
        <taxon>Gemmatimonas</taxon>
    </lineage>
</organism>
<dbReference type="InterPro" id="IPR016024">
    <property type="entry name" value="ARM-type_fold"/>
</dbReference>
<gene>
    <name evidence="2" type="ORF">GEMMAAP_15710</name>
</gene>
<sequence>MVYVAALALLFRQLRERAPTTDVLSSVQRLCALAHVGSVTIDQRVLNDAHAVEPVRDSAEFLRGMLSAHGVTALDIASTVTEAEFLKLGGILIAPPSSVQGAILESADALAIWNVRLRAAGMPLRPTPAGMMAIPSSDDGPSETPRSATPPSVTSIAPTEPAARDVVEQALRTAVLRGDGLSLLKLLSGITDSSFFESLATPQPLQLIVELLLDQQQEHEGVQALLLRAGVPGARAVFEQLIAATELADRRFLYDLAASLPATLVVARHFAGDATWFVVRNAAGLLGESKNQAAIPDLARLLKHADTRVRVAAVAALGQIGGPAATSRLESVMFDSTPEVRNRALSLVFAAPDADPLADRMMLAVQEESTLEYQLEIIAALAHVHTPRARQKLIELTAERTRSLDDLQIRLAAMTALAAGHRPAADDALRALTNDAHSLIRERASAALGLSTR</sequence>
<dbReference type="AlphaFoldDB" id="A0A143BLD2"/>
<accession>A0A143BLD2</accession>
<name>A0A143BLD2_9BACT</name>
<reference evidence="2 3" key="2">
    <citation type="journal article" date="2016" name="Environ. Microbiol. Rep.">
        <title>Metagenomic evidence for the presence of phototrophic Gemmatimonadetes bacteria in diverse environments.</title>
        <authorList>
            <person name="Zeng Y."/>
            <person name="Baumbach J."/>
            <person name="Barbosa E.G."/>
            <person name="Azevedo V."/>
            <person name="Zhang C."/>
            <person name="Koblizek M."/>
        </authorList>
    </citation>
    <scope>NUCLEOTIDE SEQUENCE [LARGE SCALE GENOMIC DNA]</scope>
    <source>
        <strain evidence="2 3">AP64</strain>
    </source>
</reference>
<dbReference type="EMBL" id="CP011454">
    <property type="protein sequence ID" value="AMW05846.1"/>
    <property type="molecule type" value="Genomic_DNA"/>
</dbReference>
<dbReference type="InterPro" id="IPR004155">
    <property type="entry name" value="PBS_lyase_HEAT"/>
</dbReference>
<evidence type="ECO:0008006" key="4">
    <source>
        <dbReference type="Google" id="ProtNLM"/>
    </source>
</evidence>
<keyword evidence="3" id="KW-1185">Reference proteome</keyword>
<proteinExistence type="predicted"/>
<dbReference type="OrthoDB" id="9766168at2"/>
<feature type="compositionally biased region" description="Polar residues" evidence="1">
    <location>
        <begin position="144"/>
        <end position="157"/>
    </location>
</feature>
<evidence type="ECO:0000313" key="2">
    <source>
        <dbReference type="EMBL" id="AMW05846.1"/>
    </source>
</evidence>
<dbReference type="eggNOG" id="COG1413">
    <property type="taxonomic scope" value="Bacteria"/>
</dbReference>
<dbReference type="Gene3D" id="1.25.10.10">
    <property type="entry name" value="Leucine-rich Repeat Variant"/>
    <property type="match status" value="1"/>
</dbReference>
<dbReference type="InterPro" id="IPR011989">
    <property type="entry name" value="ARM-like"/>
</dbReference>
<dbReference type="Pfam" id="PF13646">
    <property type="entry name" value="HEAT_2"/>
    <property type="match status" value="1"/>
</dbReference>
<dbReference type="STRING" id="1379270.GEMMAAP_15710"/>
<dbReference type="Proteomes" id="UP000076404">
    <property type="component" value="Chromosome"/>
</dbReference>
<evidence type="ECO:0000256" key="1">
    <source>
        <dbReference type="SAM" id="MobiDB-lite"/>
    </source>
</evidence>
<protein>
    <recommendedName>
        <fullName evidence="4">HEAT repeat domain-containing protein</fullName>
    </recommendedName>
</protein>
<dbReference type="SUPFAM" id="SSF48371">
    <property type="entry name" value="ARM repeat"/>
    <property type="match status" value="1"/>
</dbReference>
<dbReference type="RefSeq" id="WP_026848434.1">
    <property type="nucleotide sequence ID" value="NZ_CP011454.1"/>
</dbReference>
<reference evidence="2 3" key="1">
    <citation type="journal article" date="2014" name="Proc. Natl. Acad. Sci. U.S.A.">
        <title>Functional type 2 photosynthetic reaction centers found in the rare bacterial phylum Gemmatimonadetes.</title>
        <authorList>
            <person name="Zeng Y."/>
            <person name="Feng F."/>
            <person name="Medova H."/>
            <person name="Dean J."/>
            <person name="Koblizek M."/>
        </authorList>
    </citation>
    <scope>NUCLEOTIDE SEQUENCE [LARGE SCALE GENOMIC DNA]</scope>
    <source>
        <strain evidence="2 3">AP64</strain>
    </source>
</reference>